<protein>
    <recommendedName>
        <fullName evidence="3">Lipid-A-disaccharide synthase</fullName>
    </recommendedName>
</protein>
<feature type="non-terminal residue" evidence="1">
    <location>
        <position position="1"/>
    </location>
</feature>
<name>A0A662DDH5_UNCAE</name>
<gene>
    <name evidence="1" type="ORF">DRI96_04875</name>
</gene>
<dbReference type="Proteomes" id="UP000267654">
    <property type="component" value="Unassembled WGS sequence"/>
</dbReference>
<evidence type="ECO:0000313" key="2">
    <source>
        <dbReference type="Proteomes" id="UP000267654"/>
    </source>
</evidence>
<dbReference type="EMBL" id="QMQB01000175">
    <property type="protein sequence ID" value="RLE12229.1"/>
    <property type="molecule type" value="Genomic_DNA"/>
</dbReference>
<reference evidence="1 2" key="1">
    <citation type="submission" date="2018-06" db="EMBL/GenBank/DDBJ databases">
        <title>Extensive metabolic versatility and redundancy in microbially diverse, dynamic hydrothermal sediments.</title>
        <authorList>
            <person name="Dombrowski N."/>
            <person name="Teske A."/>
            <person name="Baker B.J."/>
        </authorList>
    </citation>
    <scope>NUCLEOTIDE SEQUENCE [LARGE SCALE GENOMIC DNA]</scope>
    <source>
        <strain evidence="1">B19_G9</strain>
    </source>
</reference>
<evidence type="ECO:0008006" key="3">
    <source>
        <dbReference type="Google" id="ProtNLM"/>
    </source>
</evidence>
<dbReference type="Pfam" id="PF19892">
    <property type="entry name" value="DUF6365"/>
    <property type="match status" value="1"/>
</dbReference>
<dbReference type="InterPro" id="IPR045945">
    <property type="entry name" value="DUF6365"/>
</dbReference>
<evidence type="ECO:0000313" key="1">
    <source>
        <dbReference type="EMBL" id="RLE12229.1"/>
    </source>
</evidence>
<organism evidence="1 2">
    <name type="scientific">Aerophobetes bacterium</name>
    <dbReference type="NCBI Taxonomy" id="2030807"/>
    <lineage>
        <taxon>Bacteria</taxon>
        <taxon>Candidatus Aerophobota</taxon>
    </lineage>
</organism>
<comment type="caution">
    <text evidence="1">The sequence shown here is derived from an EMBL/GenBank/DDBJ whole genome shotgun (WGS) entry which is preliminary data.</text>
</comment>
<proteinExistence type="predicted"/>
<sequence length="387" mass="45638">YFLAFPFGARLIRKYGFFAEELRFNKKDNYRIFKRVCKRTNPGWILIADGYLFDFWFGPRYIFNIEWIVDNPIGAKFASFDNLCLSIRNKILPFYNSSNIEDKFKWLRTTNLTKLMPVLVPCPYTFPVSKSDNEKSSIFYYRRSNEWLKWNEDQKKSFRDSIGIKKEEKLVLFSISEWPVRITRAITEDVDIWLRYFSHIVKMIFQEVKGKTTLLVISTYPLFNSSTEGYLKIINWDLLPYDIYIKFLLTADLFITTSAISSSIVKAVMGKVPAACLISSGGELKESRLSSQLINWFKTARAKYPDLLRSYLVFPVGWQEILTFIFEKNPYKDTFEFLDLLKPMATINTINTLLFNKEKRESLIQKQNSYIKQINHLPGPERIMNFL</sequence>
<dbReference type="AlphaFoldDB" id="A0A662DDH5"/>
<accession>A0A662DDH5</accession>